<dbReference type="InterPro" id="IPR000073">
    <property type="entry name" value="AB_hydrolase_1"/>
</dbReference>
<proteinExistence type="predicted"/>
<feature type="domain" description="AB hydrolase-1" evidence="2">
    <location>
        <begin position="82"/>
        <end position="301"/>
    </location>
</feature>
<dbReference type="InterPro" id="IPR029058">
    <property type="entry name" value="AB_hydrolase_fold"/>
</dbReference>
<comment type="caution">
    <text evidence="3">The sequence shown here is derived from an EMBL/GenBank/DDBJ whole genome shotgun (WGS) entry which is preliminary data.</text>
</comment>
<dbReference type="eggNOG" id="COG1647">
    <property type="taxonomic scope" value="Bacteria"/>
</dbReference>
<dbReference type="STRING" id="1189612.A33Q_0947"/>
<reference evidence="3 4" key="1">
    <citation type="journal article" date="2013" name="Genome Announc.">
        <title>Draft Genome Sequence of Indibacter alkaliphilus Strain LW1T, Isolated from Lonar Lake, a Haloalkaline Lake in the Buldana District of Maharashtra, India.</title>
        <authorList>
            <person name="Singh A."/>
            <person name="Kumar Jangir P."/>
            <person name="Sharma R."/>
            <person name="Singh A."/>
            <person name="Kumar Pinnaka A."/>
            <person name="Shivaji S."/>
        </authorList>
    </citation>
    <scope>NUCLEOTIDE SEQUENCE [LARGE SCALE GENOMIC DNA]</scope>
    <source>
        <strain evidence="4">CCUG 57479 / KCTC 22604 / LW1</strain>
    </source>
</reference>
<dbReference type="EMBL" id="ALWO02000023">
    <property type="protein sequence ID" value="EOZ98293.1"/>
    <property type="molecule type" value="Genomic_DNA"/>
</dbReference>
<keyword evidence="1" id="KW-0378">Hydrolase</keyword>
<dbReference type="AlphaFoldDB" id="S2E7N5"/>
<dbReference type="InterPro" id="IPR050266">
    <property type="entry name" value="AB_hydrolase_sf"/>
</dbReference>
<sequence>MLKKILVFLLSAAVILAFVYMLGPKEKTQSLTGEYPEVPTRVGDLEAYIQTKEDTVKGLKPGNEAKIIWADSIHKRKTPYSIVYIHGFGASEMEGSPVNRELGKYFGANLYLVRLPEHGISRPDAFKHLSAQKLADDVREAYMIGKSLGDSVIVVGTSMGGALSIMLASERPDMKALILYSPAIREGGDALEQFFKPWSKYLAENYLYKNGVRITPREGEKAKYWSEEYHVNSFTSLAVLLRSKMTEDTFKAIKQPLFLGYYYKNDKEQDFVVSVPKMLEMFELVSTPESLKKKIAFPGSGDHVIASDITSKDWQGVLDETIDFLENIAKVKKYKVTETQDLEEAA</sequence>
<dbReference type="PANTHER" id="PTHR43798:SF31">
    <property type="entry name" value="AB HYDROLASE SUPERFAMILY PROTEIN YCLE"/>
    <property type="match status" value="1"/>
</dbReference>
<dbReference type="GO" id="GO:0016787">
    <property type="term" value="F:hydrolase activity"/>
    <property type="evidence" value="ECO:0007669"/>
    <property type="project" value="UniProtKB-KW"/>
</dbReference>
<dbReference type="OrthoDB" id="5416147at2"/>
<gene>
    <name evidence="3" type="ORF">A33Q_0947</name>
</gene>
<accession>S2E7N5</accession>
<evidence type="ECO:0000313" key="4">
    <source>
        <dbReference type="Proteomes" id="UP000006073"/>
    </source>
</evidence>
<evidence type="ECO:0000256" key="1">
    <source>
        <dbReference type="ARBA" id="ARBA00022801"/>
    </source>
</evidence>
<dbReference type="GO" id="GO:0016020">
    <property type="term" value="C:membrane"/>
    <property type="evidence" value="ECO:0007669"/>
    <property type="project" value="TreeGrafter"/>
</dbReference>
<dbReference type="Gene3D" id="3.40.50.1820">
    <property type="entry name" value="alpha/beta hydrolase"/>
    <property type="match status" value="1"/>
</dbReference>
<dbReference type="PANTHER" id="PTHR43798">
    <property type="entry name" value="MONOACYLGLYCEROL LIPASE"/>
    <property type="match status" value="1"/>
</dbReference>
<dbReference type="SUPFAM" id="SSF53474">
    <property type="entry name" value="alpha/beta-Hydrolases"/>
    <property type="match status" value="1"/>
</dbReference>
<dbReference type="Pfam" id="PF12697">
    <property type="entry name" value="Abhydrolase_6"/>
    <property type="match status" value="1"/>
</dbReference>
<dbReference type="Proteomes" id="UP000006073">
    <property type="component" value="Unassembled WGS sequence"/>
</dbReference>
<protein>
    <recommendedName>
        <fullName evidence="2">AB hydrolase-1 domain-containing protein</fullName>
    </recommendedName>
</protein>
<evidence type="ECO:0000313" key="3">
    <source>
        <dbReference type="EMBL" id="EOZ98293.1"/>
    </source>
</evidence>
<evidence type="ECO:0000259" key="2">
    <source>
        <dbReference type="Pfam" id="PF12697"/>
    </source>
</evidence>
<keyword evidence="4" id="KW-1185">Reference proteome</keyword>
<organism evidence="3 4">
    <name type="scientific">Indibacter alkaliphilus (strain CCUG 57479 / KCTC 22604 / LW1)</name>
    <dbReference type="NCBI Taxonomy" id="1189612"/>
    <lineage>
        <taxon>Bacteria</taxon>
        <taxon>Pseudomonadati</taxon>
        <taxon>Bacteroidota</taxon>
        <taxon>Cytophagia</taxon>
        <taxon>Cytophagales</taxon>
        <taxon>Cyclobacteriaceae</taxon>
    </lineage>
</organism>
<dbReference type="RefSeq" id="WP_009032286.1">
    <property type="nucleotide sequence ID" value="NZ_ALWO02000023.1"/>
</dbReference>
<name>S2E7N5_INDAL</name>